<evidence type="ECO:0000313" key="1">
    <source>
        <dbReference type="EMBL" id="EED95862.1"/>
    </source>
</evidence>
<dbReference type="EMBL" id="CM000638">
    <property type="protein sequence ID" value="EED95862.1"/>
    <property type="molecule type" value="Genomic_DNA"/>
</dbReference>
<evidence type="ECO:0008006" key="3">
    <source>
        <dbReference type="Google" id="ProtNLM"/>
    </source>
</evidence>
<dbReference type="Proteomes" id="UP000001449">
    <property type="component" value="Chromosome 1"/>
</dbReference>
<dbReference type="InParanoid" id="B8BQX2"/>
<name>B8BQX2_THAPS</name>
<dbReference type="RefSeq" id="XP_002286221.1">
    <property type="nucleotide sequence ID" value="XM_002286185.1"/>
</dbReference>
<dbReference type="PANTHER" id="PTHR42869">
    <property type="entry name" value="SLL0572 PROTEIN"/>
    <property type="match status" value="1"/>
</dbReference>
<proteinExistence type="predicted"/>
<dbReference type="PaxDb" id="35128-Thaps1426"/>
<dbReference type="InterPro" id="IPR053199">
    <property type="entry name" value="cDPG_synthetase-like"/>
</dbReference>
<dbReference type="PANTHER" id="PTHR42869:SF1">
    <property type="entry name" value="SLL0572 PROTEIN"/>
    <property type="match status" value="1"/>
</dbReference>
<keyword evidence="2" id="KW-1185">Reference proteome</keyword>
<dbReference type="AlphaFoldDB" id="B8BQX2"/>
<protein>
    <recommendedName>
        <fullName evidence="3">CobW/HypB/UreG nucleotide-binding domain-containing protein</fullName>
    </recommendedName>
</protein>
<dbReference type="OMA" id="ECTIEER"/>
<dbReference type="eggNOG" id="ENOG502RY26">
    <property type="taxonomic scope" value="Eukaryota"/>
</dbReference>
<reference evidence="1 2" key="2">
    <citation type="journal article" date="2008" name="Nature">
        <title>The Phaeodactylum genome reveals the evolutionary history of diatom genomes.</title>
        <authorList>
            <person name="Bowler C."/>
            <person name="Allen A.E."/>
            <person name="Badger J.H."/>
            <person name="Grimwood J."/>
            <person name="Jabbari K."/>
            <person name="Kuo A."/>
            <person name="Maheswari U."/>
            <person name="Martens C."/>
            <person name="Maumus F."/>
            <person name="Otillar R.P."/>
            <person name="Rayko E."/>
            <person name="Salamov A."/>
            <person name="Vandepoele K."/>
            <person name="Beszteri B."/>
            <person name="Gruber A."/>
            <person name="Heijde M."/>
            <person name="Katinka M."/>
            <person name="Mock T."/>
            <person name="Valentin K."/>
            <person name="Verret F."/>
            <person name="Berges J.A."/>
            <person name="Brownlee C."/>
            <person name="Cadoret J.P."/>
            <person name="Chiovitti A."/>
            <person name="Choi C.J."/>
            <person name="Coesel S."/>
            <person name="De Martino A."/>
            <person name="Detter J.C."/>
            <person name="Durkin C."/>
            <person name="Falciatore A."/>
            <person name="Fournet J."/>
            <person name="Haruta M."/>
            <person name="Huysman M.J."/>
            <person name="Jenkins B.D."/>
            <person name="Jiroutova K."/>
            <person name="Jorgensen R.E."/>
            <person name="Joubert Y."/>
            <person name="Kaplan A."/>
            <person name="Kroger N."/>
            <person name="Kroth P.G."/>
            <person name="La Roche J."/>
            <person name="Lindquist E."/>
            <person name="Lommer M."/>
            <person name="Martin-Jezequel V."/>
            <person name="Lopez P.J."/>
            <person name="Lucas S."/>
            <person name="Mangogna M."/>
            <person name="McGinnis K."/>
            <person name="Medlin L.K."/>
            <person name="Montsant A."/>
            <person name="Oudot-Le Secq M.P."/>
            <person name="Napoli C."/>
            <person name="Obornik M."/>
            <person name="Parker M.S."/>
            <person name="Petit J.L."/>
            <person name="Porcel B.M."/>
            <person name="Poulsen N."/>
            <person name="Robison M."/>
            <person name="Rychlewski L."/>
            <person name="Rynearson T.A."/>
            <person name="Schmutz J."/>
            <person name="Shapiro H."/>
            <person name="Siaut M."/>
            <person name="Stanley M."/>
            <person name="Sussman M.R."/>
            <person name="Taylor A.R."/>
            <person name="Vardi A."/>
            <person name="von Dassow P."/>
            <person name="Vyverman W."/>
            <person name="Willis A."/>
            <person name="Wyrwicz L.S."/>
            <person name="Rokhsar D.S."/>
            <person name="Weissenbach J."/>
            <person name="Armbrust E.V."/>
            <person name="Green B.R."/>
            <person name="Van de Peer Y."/>
            <person name="Grigoriev I.V."/>
        </authorList>
    </citation>
    <scope>NUCLEOTIDE SEQUENCE [LARGE SCALE GENOMIC DNA]</scope>
    <source>
        <strain evidence="1 2">CCMP1335</strain>
    </source>
</reference>
<gene>
    <name evidence="1" type="ORF">THAPSDRAFT_1426</name>
</gene>
<sequence length="462" mass="51424">MTEEKLIILGAAGRDFHDFMTYWSIQPNVTVQCFTGTQIPGIAGRVYPAELCNNDKNGNKYPDGLMIYSENDLEKLIQQFGATTCALAYSDLNYDTIQSIAARVNAAGCKFVQLPPALTQLPSTKPVISICATRTGTGKSQTTRFIADYLKKQGKRIAVVRHPMPYDENLLSQRCQRYEVLDDLVKYKCTIEEREEYELHVEEGNLLFAGVDYEMILREAEKDADIVLWDGGNNDFSFFKPDLTICVADALREGHEEHFYPGEINTRMADLIMINKVNSLPNADQAKKQAEHIRALVKPGVPILLGNSIVRPESRDPSTGKLLDDDEVATLVYGKRVLVIEDGPTCTHGGMPFGAGYVLAKQMGGEVVDPRPYAKGSLEGVFKKFQHLVDILPAMGYGAEQIQDLQETVHSVDCDVIIAGTPIALDNVITLDKPCVRARYSLQLERNYMDAMEVTLHTFVTE</sequence>
<reference evidence="1 2" key="1">
    <citation type="journal article" date="2004" name="Science">
        <title>The genome of the diatom Thalassiosira pseudonana: ecology, evolution, and metabolism.</title>
        <authorList>
            <person name="Armbrust E.V."/>
            <person name="Berges J.A."/>
            <person name="Bowler C."/>
            <person name="Green B.R."/>
            <person name="Martinez D."/>
            <person name="Putnam N.H."/>
            <person name="Zhou S."/>
            <person name="Allen A.E."/>
            <person name="Apt K.E."/>
            <person name="Bechner M."/>
            <person name="Brzezinski M.A."/>
            <person name="Chaal B.K."/>
            <person name="Chiovitti A."/>
            <person name="Davis A.K."/>
            <person name="Demarest M.S."/>
            <person name="Detter J.C."/>
            <person name="Glavina T."/>
            <person name="Goodstein D."/>
            <person name="Hadi M.Z."/>
            <person name="Hellsten U."/>
            <person name="Hildebrand M."/>
            <person name="Jenkins B.D."/>
            <person name="Jurka J."/>
            <person name="Kapitonov V.V."/>
            <person name="Kroger N."/>
            <person name="Lau W.W."/>
            <person name="Lane T.W."/>
            <person name="Larimer F.W."/>
            <person name="Lippmeier J.C."/>
            <person name="Lucas S."/>
            <person name="Medina M."/>
            <person name="Montsant A."/>
            <person name="Obornik M."/>
            <person name="Parker M.S."/>
            <person name="Palenik B."/>
            <person name="Pazour G.J."/>
            <person name="Richardson P.M."/>
            <person name="Rynearson T.A."/>
            <person name="Saito M.A."/>
            <person name="Schwartz D.C."/>
            <person name="Thamatrakoln K."/>
            <person name="Valentin K."/>
            <person name="Vardi A."/>
            <person name="Wilkerson F.P."/>
            <person name="Rokhsar D.S."/>
        </authorList>
    </citation>
    <scope>NUCLEOTIDE SEQUENCE [LARGE SCALE GENOMIC DNA]</scope>
    <source>
        <strain evidence="1 2">CCMP1335</strain>
    </source>
</reference>
<evidence type="ECO:0000313" key="2">
    <source>
        <dbReference type="Proteomes" id="UP000001449"/>
    </source>
</evidence>
<dbReference type="GeneID" id="7451480"/>
<dbReference type="HOGENOM" id="CLU_046378_0_0_1"/>
<dbReference type="KEGG" id="tps:THAPSDRAFT_1426"/>
<accession>B8BQX2</accession>
<organism evidence="1 2">
    <name type="scientific">Thalassiosira pseudonana</name>
    <name type="common">Marine diatom</name>
    <name type="synonym">Cyclotella nana</name>
    <dbReference type="NCBI Taxonomy" id="35128"/>
    <lineage>
        <taxon>Eukaryota</taxon>
        <taxon>Sar</taxon>
        <taxon>Stramenopiles</taxon>
        <taxon>Ochrophyta</taxon>
        <taxon>Bacillariophyta</taxon>
        <taxon>Coscinodiscophyceae</taxon>
        <taxon>Thalassiosirophycidae</taxon>
        <taxon>Thalassiosirales</taxon>
        <taxon>Thalassiosiraceae</taxon>
        <taxon>Thalassiosira</taxon>
    </lineage>
</organism>
<dbReference type="SUPFAM" id="SSF52540">
    <property type="entry name" value="P-loop containing nucleoside triphosphate hydrolases"/>
    <property type="match status" value="1"/>
</dbReference>
<dbReference type="InterPro" id="IPR027417">
    <property type="entry name" value="P-loop_NTPase"/>
</dbReference>